<keyword evidence="3 6" id="KW-0812">Transmembrane</keyword>
<feature type="transmembrane region" description="Helical" evidence="6">
    <location>
        <begin position="96"/>
        <end position="116"/>
    </location>
</feature>
<name>A0A7D4QDT5_9MICO</name>
<organism evidence="7 8">
    <name type="scientific">Microbacterium hominis</name>
    <dbReference type="NCBI Taxonomy" id="162426"/>
    <lineage>
        <taxon>Bacteria</taxon>
        <taxon>Bacillati</taxon>
        <taxon>Actinomycetota</taxon>
        <taxon>Actinomycetes</taxon>
        <taxon>Micrococcales</taxon>
        <taxon>Microbacteriaceae</taxon>
        <taxon>Microbacterium</taxon>
    </lineage>
</organism>
<feature type="transmembrane region" description="Helical" evidence="6">
    <location>
        <begin position="52"/>
        <end position="75"/>
    </location>
</feature>
<evidence type="ECO:0000256" key="1">
    <source>
        <dbReference type="ARBA" id="ARBA00004651"/>
    </source>
</evidence>
<feature type="transmembrane region" description="Helical" evidence="6">
    <location>
        <begin position="21"/>
        <end position="46"/>
    </location>
</feature>
<keyword evidence="2" id="KW-1003">Cell membrane</keyword>
<feature type="transmembrane region" description="Helical" evidence="6">
    <location>
        <begin position="298"/>
        <end position="323"/>
    </location>
</feature>
<evidence type="ECO:0000256" key="4">
    <source>
        <dbReference type="ARBA" id="ARBA00022989"/>
    </source>
</evidence>
<feature type="transmembrane region" description="Helical" evidence="6">
    <location>
        <begin position="166"/>
        <end position="186"/>
    </location>
</feature>
<dbReference type="Gene3D" id="1.20.1740.10">
    <property type="entry name" value="Amino acid/polyamine transporter I"/>
    <property type="match status" value="1"/>
</dbReference>
<protein>
    <submittedName>
        <fullName evidence="7">APC family permease</fullName>
    </submittedName>
</protein>
<feature type="transmembrane region" description="Helical" evidence="6">
    <location>
        <begin position="240"/>
        <end position="262"/>
    </location>
</feature>
<dbReference type="InterPro" id="IPR050367">
    <property type="entry name" value="APC_superfamily"/>
</dbReference>
<evidence type="ECO:0000256" key="6">
    <source>
        <dbReference type="SAM" id="Phobius"/>
    </source>
</evidence>
<keyword evidence="5 6" id="KW-0472">Membrane</keyword>
<evidence type="ECO:0000256" key="2">
    <source>
        <dbReference type="ARBA" id="ARBA00022475"/>
    </source>
</evidence>
<gene>
    <name evidence="7" type="ORF">HQM25_14675</name>
</gene>
<dbReference type="GO" id="GO:0005886">
    <property type="term" value="C:plasma membrane"/>
    <property type="evidence" value="ECO:0007669"/>
    <property type="project" value="UniProtKB-SubCell"/>
</dbReference>
<keyword evidence="4 6" id="KW-1133">Transmembrane helix</keyword>
<comment type="subcellular location">
    <subcellularLocation>
        <location evidence="1">Cell membrane</location>
        <topology evidence="1">Multi-pass membrane protein</topology>
    </subcellularLocation>
</comment>
<proteinExistence type="predicted"/>
<reference evidence="7 8" key="1">
    <citation type="submission" date="2020-05" db="EMBL/GenBank/DDBJ databases">
        <title>Strain PA2F3 complete genome.</title>
        <authorList>
            <person name="Kim Y.-S."/>
            <person name="Kim S.-J."/>
            <person name="Jung H.-k."/>
            <person name="Kim S.-E."/>
            <person name="Kim K.-H."/>
        </authorList>
    </citation>
    <scope>NUCLEOTIDE SEQUENCE [LARGE SCALE GENOMIC DNA]</scope>
    <source>
        <strain evidence="7 8">PA2F3</strain>
    </source>
</reference>
<accession>A0A7D4QDT5</accession>
<dbReference type="AlphaFoldDB" id="A0A7D4QDT5"/>
<evidence type="ECO:0000256" key="3">
    <source>
        <dbReference type="ARBA" id="ARBA00022692"/>
    </source>
</evidence>
<evidence type="ECO:0000256" key="5">
    <source>
        <dbReference type="ARBA" id="ARBA00023136"/>
    </source>
</evidence>
<dbReference type="PANTHER" id="PTHR42770">
    <property type="entry name" value="AMINO ACID TRANSPORTER-RELATED"/>
    <property type="match status" value="1"/>
</dbReference>
<evidence type="ECO:0000313" key="8">
    <source>
        <dbReference type="Proteomes" id="UP000502498"/>
    </source>
</evidence>
<sequence length="514" mass="53420">MAHMTTTVPATRTSAHRRLGVLSVAFMIVAASAPLTVVAGGATSAFSVTHVLGIPFGYVVLAAALAVFAVGYAAMSRYITNAGAFYAYIAQGIGRPVGVGASILALIAYNAMQIGIYGMLGFQVSLFIESKTGAVVPWWIPVAVAVVIVAIMGVNRVDLSAKVLGVLVALEFAVVIVFDVVAFANPAEGLTAAPLSPAALFVPGVGAVLAFGIAAFMGFESAALYGEESRDPRRTIPRATFLAVGVIGVFYALSTWALAVGIGPDKILDPTGISPEEAGPPLFFDIVVANLGEIWVDIMSILFITSVFAAVVSFHNAVARYAFSLGREGVLPRGLARVRRESGAPWAGSVAQTVVAVVVLAAFVVGETGWDAAAGPYPVLTLFTWLTNLGAFGLVLLMVLVSLAVIGFFARAPRDVGIGARVVAPVVSALALGTVWVLILLNWDVLLGQPESTPTTFILPAVLLVPAAGAVFWALWLRRARPEVYREIGHGAEEADLPHLGEGDTVPQEASAAS</sequence>
<feature type="transmembrane region" description="Helical" evidence="6">
    <location>
        <begin position="136"/>
        <end position="154"/>
    </location>
</feature>
<dbReference type="EMBL" id="CP054038">
    <property type="protein sequence ID" value="QKJ20477.1"/>
    <property type="molecule type" value="Genomic_DNA"/>
</dbReference>
<feature type="transmembrane region" description="Helical" evidence="6">
    <location>
        <begin position="385"/>
        <end position="410"/>
    </location>
</feature>
<evidence type="ECO:0000313" key="7">
    <source>
        <dbReference type="EMBL" id="QKJ20477.1"/>
    </source>
</evidence>
<feature type="transmembrane region" description="Helical" evidence="6">
    <location>
        <begin position="455"/>
        <end position="476"/>
    </location>
</feature>
<dbReference type="Pfam" id="PF13520">
    <property type="entry name" value="AA_permease_2"/>
    <property type="match status" value="1"/>
</dbReference>
<dbReference type="PIRSF" id="PIRSF006060">
    <property type="entry name" value="AA_transporter"/>
    <property type="match status" value="1"/>
</dbReference>
<dbReference type="PANTHER" id="PTHR42770:SF16">
    <property type="entry name" value="AMINO ACID PERMEASE"/>
    <property type="match status" value="1"/>
</dbReference>
<feature type="transmembrane region" description="Helical" evidence="6">
    <location>
        <begin position="344"/>
        <end position="365"/>
    </location>
</feature>
<feature type="transmembrane region" description="Helical" evidence="6">
    <location>
        <begin position="422"/>
        <end position="443"/>
    </location>
</feature>
<dbReference type="GO" id="GO:0022857">
    <property type="term" value="F:transmembrane transporter activity"/>
    <property type="evidence" value="ECO:0007669"/>
    <property type="project" value="InterPro"/>
</dbReference>
<dbReference type="InterPro" id="IPR002293">
    <property type="entry name" value="AA/rel_permease1"/>
</dbReference>
<feature type="transmembrane region" description="Helical" evidence="6">
    <location>
        <begin position="198"/>
        <end position="219"/>
    </location>
</feature>
<dbReference type="Proteomes" id="UP000502498">
    <property type="component" value="Chromosome"/>
</dbReference>